<dbReference type="InterPro" id="IPR022641">
    <property type="entry name" value="CheR_N"/>
</dbReference>
<dbReference type="Pfam" id="PF03705">
    <property type="entry name" value="CheR_N"/>
    <property type="match status" value="1"/>
</dbReference>
<dbReference type="InterPro" id="IPR036804">
    <property type="entry name" value="CheR_N_sf"/>
</dbReference>
<evidence type="ECO:0000313" key="2">
    <source>
        <dbReference type="EMBL" id="UWX65330.1"/>
    </source>
</evidence>
<dbReference type="InterPro" id="IPR050903">
    <property type="entry name" value="Bact_Chemotaxis_MeTrfase"/>
</dbReference>
<dbReference type="Gene3D" id="1.10.155.10">
    <property type="entry name" value="Chemotaxis receptor methyltransferase CheR, N-terminal domain"/>
    <property type="match status" value="1"/>
</dbReference>
<accession>A0ABY5YJN5</accession>
<dbReference type="SUPFAM" id="SSF47757">
    <property type="entry name" value="Chemotaxis receptor methyltransferase CheR, N-terminal domain"/>
    <property type="match status" value="1"/>
</dbReference>
<dbReference type="PANTHER" id="PTHR24422:SF27">
    <property type="entry name" value="PROTEIN-GLUTAMATE O-METHYLTRANSFERASE"/>
    <property type="match status" value="1"/>
</dbReference>
<protein>
    <recommendedName>
        <fullName evidence="1">Chemotaxis receptor methyltransferase CheR N-terminal domain-containing protein</fullName>
    </recommendedName>
</protein>
<dbReference type="PANTHER" id="PTHR24422">
    <property type="entry name" value="CHEMOTAXIS PROTEIN METHYLTRANSFERASE"/>
    <property type="match status" value="1"/>
</dbReference>
<reference evidence="2" key="1">
    <citation type="submission" date="2022-09" db="EMBL/GenBank/DDBJ databases">
        <title>genome sequence of Deinococcus rubellus.</title>
        <authorList>
            <person name="Srinivasan S."/>
        </authorList>
    </citation>
    <scope>NUCLEOTIDE SEQUENCE</scope>
    <source>
        <strain evidence="2">Ant6</strain>
    </source>
</reference>
<organism evidence="2 3">
    <name type="scientific">Deinococcus rubellus</name>
    <dbReference type="NCBI Taxonomy" id="1889240"/>
    <lineage>
        <taxon>Bacteria</taxon>
        <taxon>Thermotogati</taxon>
        <taxon>Deinococcota</taxon>
        <taxon>Deinococci</taxon>
        <taxon>Deinococcales</taxon>
        <taxon>Deinococcaceae</taxon>
        <taxon>Deinococcus</taxon>
    </lineage>
</organism>
<name>A0ABY5YJN5_9DEIO</name>
<dbReference type="EMBL" id="CP104213">
    <property type="protein sequence ID" value="UWX65330.1"/>
    <property type="molecule type" value="Genomic_DNA"/>
</dbReference>
<sequence length="113" mass="12331">MPQSAAATGVADAVLSAEALATRLYNLVHHDLNLKSCLIEVGELGSLPPEGHSGLPRILLLVRSRTGHDFSGYKPSTLVRRIDRRMKSQQIATLAEYRQQLSQTPGEVEEAPE</sequence>
<dbReference type="Proteomes" id="UP001060261">
    <property type="component" value="Chromosome"/>
</dbReference>
<proteinExistence type="predicted"/>
<dbReference type="RefSeq" id="WP_260561583.1">
    <property type="nucleotide sequence ID" value="NZ_BAABEC010000183.1"/>
</dbReference>
<gene>
    <name evidence="2" type="ORF">N0D28_06665</name>
</gene>
<evidence type="ECO:0000313" key="3">
    <source>
        <dbReference type="Proteomes" id="UP001060261"/>
    </source>
</evidence>
<keyword evidence="3" id="KW-1185">Reference proteome</keyword>
<feature type="domain" description="Chemotaxis receptor methyltransferase CheR N-terminal" evidence="1">
    <location>
        <begin position="57"/>
        <end position="103"/>
    </location>
</feature>
<evidence type="ECO:0000259" key="1">
    <source>
        <dbReference type="Pfam" id="PF03705"/>
    </source>
</evidence>